<evidence type="ECO:0000256" key="2">
    <source>
        <dbReference type="SAM" id="Phobius"/>
    </source>
</evidence>
<protein>
    <submittedName>
        <fullName evidence="3">Uncharacterized protein</fullName>
    </submittedName>
</protein>
<feature type="transmembrane region" description="Helical" evidence="2">
    <location>
        <begin position="97"/>
        <end position="114"/>
    </location>
</feature>
<keyword evidence="4" id="KW-1185">Reference proteome</keyword>
<reference evidence="3" key="1">
    <citation type="submission" date="2021-05" db="EMBL/GenBank/DDBJ databases">
        <authorList>
            <person name="Kaiqin L."/>
            <person name="Jian G."/>
        </authorList>
    </citation>
    <scope>NUCLEOTIDE SEQUENCE</scope>
    <source>
        <strain evidence="3">HDS5</strain>
    </source>
</reference>
<feature type="transmembrane region" description="Helical" evidence="2">
    <location>
        <begin position="120"/>
        <end position="138"/>
    </location>
</feature>
<organism evidence="3 4">
    <name type="scientific">Nocardiopsis eucommiae</name>
    <dbReference type="NCBI Taxonomy" id="2831970"/>
    <lineage>
        <taxon>Bacteria</taxon>
        <taxon>Bacillati</taxon>
        <taxon>Actinomycetota</taxon>
        <taxon>Actinomycetes</taxon>
        <taxon>Streptosporangiales</taxon>
        <taxon>Nocardiopsidaceae</taxon>
        <taxon>Nocardiopsis</taxon>
    </lineage>
</organism>
<accession>A0A975L7Q6</accession>
<feature type="transmembrane region" description="Helical" evidence="2">
    <location>
        <begin position="150"/>
        <end position="178"/>
    </location>
</feature>
<keyword evidence="2" id="KW-0812">Transmembrane</keyword>
<dbReference type="AlphaFoldDB" id="A0A975L7Q6"/>
<dbReference type="Proteomes" id="UP000682416">
    <property type="component" value="Chromosome"/>
</dbReference>
<feature type="compositionally biased region" description="Low complexity" evidence="1">
    <location>
        <begin position="1"/>
        <end position="15"/>
    </location>
</feature>
<gene>
    <name evidence="3" type="ORF">KGD82_18960</name>
</gene>
<sequence length="222" mass="23232">MGPAAPGTPPRATRGPRPPRRRRRPRDGARTSGSRATRSREAATTVLRRWWPALTAASAAALTLAGGGDGGGLVFLLFTLPVMYLAVAVLDRPGTSWLMVALVIALHFLLEAAGLTPWPFVLGLGLLLVAAGLVLGPLRRPGVFALQVPALALFGGAGLLTLVVSPEAAVAVVAVGLLTHAAWDAVHWWSGKVISRSLAEWCMVYDTAVGATVLVILLIRAF</sequence>
<feature type="transmembrane region" description="Helical" evidence="2">
    <location>
        <begin position="198"/>
        <end position="219"/>
    </location>
</feature>
<proteinExistence type="predicted"/>
<evidence type="ECO:0000313" key="3">
    <source>
        <dbReference type="EMBL" id="QVJ00655.1"/>
    </source>
</evidence>
<feature type="transmembrane region" description="Helical" evidence="2">
    <location>
        <begin position="73"/>
        <end position="90"/>
    </location>
</feature>
<dbReference type="KEGG" id="nec:KGD82_18960"/>
<evidence type="ECO:0000256" key="1">
    <source>
        <dbReference type="SAM" id="MobiDB-lite"/>
    </source>
</evidence>
<name>A0A975L7Q6_9ACTN</name>
<feature type="region of interest" description="Disordered" evidence="1">
    <location>
        <begin position="1"/>
        <end position="42"/>
    </location>
</feature>
<evidence type="ECO:0000313" key="4">
    <source>
        <dbReference type="Proteomes" id="UP000682416"/>
    </source>
</evidence>
<keyword evidence="2" id="KW-0472">Membrane</keyword>
<dbReference type="EMBL" id="CP074402">
    <property type="protein sequence ID" value="QVJ00655.1"/>
    <property type="molecule type" value="Genomic_DNA"/>
</dbReference>
<keyword evidence="2" id="KW-1133">Transmembrane helix</keyword>